<dbReference type="Proteomes" id="UP000683246">
    <property type="component" value="Chromosome"/>
</dbReference>
<proteinExistence type="predicted"/>
<dbReference type="InterPro" id="IPR003594">
    <property type="entry name" value="HATPase_dom"/>
</dbReference>
<evidence type="ECO:0000256" key="8">
    <source>
        <dbReference type="ARBA" id="ARBA00022840"/>
    </source>
</evidence>
<dbReference type="Pfam" id="PF02518">
    <property type="entry name" value="HATPase_c"/>
    <property type="match status" value="1"/>
</dbReference>
<evidence type="ECO:0000256" key="4">
    <source>
        <dbReference type="ARBA" id="ARBA00022679"/>
    </source>
</evidence>
<sequence>MKKHVFRTFKSKLIMAFILVAIIPSLILGVYLFQISNRTLIDNIYKSNLNTITTVKINIENNLQQTAQITNWFFTDRSIQDLLARRFVGLSEFDETKKQAIISIEWQYAFLPILDYAITYVVVGVNGLELRNGSASILPGQELFDSQVWADVSAEKSGKVIWSDIIEYRQMASPNNYYIPQYRNIYSLDTGNKKASVILFFEPAIFSDTFEGIDFQENQWLFLINEYGSIIASNDAVYHGTSVVHTDWFHKLQQSHKDYIEIKDGDLDYLIIKQKLDSENWWIVEKIPMTVIRSQRLEYTKTLLLIIACVAVLIMFFVILLSNTFSKPINKLIDKVKKITMGEFDANTVVEADDDLGHLSQNISIMERRLNDLILENIEKENEKRLMSIELLQYQINPHFVYNTLNSIKWMATMQGAEGIVQIVTRFSRLLRSVLCSADELIPLEEEIRYIDDYVHIQKIKYKGKIRLIKDDMEDSLYGCKVFRFMLQPIVENAIFHGIEPKEGIGTIHISVVKVEEHVVISIRDDGVGMSPENMEKLFDEQEQKKAKGLNQIGIYNINKRIKLTYGDSYGLEIKSDNKTYTDVIIRFPYIEGEKK</sequence>
<dbReference type="AlphaFoldDB" id="A0A8J8MPB0"/>
<keyword evidence="8" id="KW-0067">ATP-binding</keyword>
<dbReference type="GO" id="GO:0005524">
    <property type="term" value="F:ATP binding"/>
    <property type="evidence" value="ECO:0007669"/>
    <property type="project" value="UniProtKB-KW"/>
</dbReference>
<comment type="subcellular location">
    <subcellularLocation>
        <location evidence="1">Cell membrane</location>
        <topology evidence="1">Multi-pass membrane protein</topology>
    </subcellularLocation>
</comment>
<feature type="transmembrane region" description="Helical" evidence="12">
    <location>
        <begin position="303"/>
        <end position="321"/>
    </location>
</feature>
<evidence type="ECO:0000256" key="9">
    <source>
        <dbReference type="ARBA" id="ARBA00022989"/>
    </source>
</evidence>
<evidence type="ECO:0000256" key="2">
    <source>
        <dbReference type="ARBA" id="ARBA00022475"/>
    </source>
</evidence>
<dbReference type="PANTHER" id="PTHR34220:SF11">
    <property type="entry name" value="SENSOR PROTEIN KINASE HPTS"/>
    <property type="match status" value="1"/>
</dbReference>
<dbReference type="PROSITE" id="PS50885">
    <property type="entry name" value="HAMP"/>
    <property type="match status" value="1"/>
</dbReference>
<name>A0A8J8MPB0_9FIRM</name>
<dbReference type="PANTHER" id="PTHR34220">
    <property type="entry name" value="SENSOR HISTIDINE KINASE YPDA"/>
    <property type="match status" value="1"/>
</dbReference>
<evidence type="ECO:0000256" key="1">
    <source>
        <dbReference type="ARBA" id="ARBA00004651"/>
    </source>
</evidence>
<keyword evidence="6" id="KW-0547">Nucleotide-binding</keyword>
<keyword evidence="2" id="KW-1003">Cell membrane</keyword>
<organism evidence="14 15">
    <name type="scientific">Vallitalea pronyensis</name>
    <dbReference type="NCBI Taxonomy" id="1348613"/>
    <lineage>
        <taxon>Bacteria</taxon>
        <taxon>Bacillati</taxon>
        <taxon>Bacillota</taxon>
        <taxon>Clostridia</taxon>
        <taxon>Lachnospirales</taxon>
        <taxon>Vallitaleaceae</taxon>
        <taxon>Vallitalea</taxon>
    </lineage>
</organism>
<dbReference type="GO" id="GO:0000155">
    <property type="term" value="F:phosphorelay sensor kinase activity"/>
    <property type="evidence" value="ECO:0007669"/>
    <property type="project" value="InterPro"/>
</dbReference>
<keyword evidence="15" id="KW-1185">Reference proteome</keyword>
<keyword evidence="9 12" id="KW-1133">Transmembrane helix</keyword>
<keyword evidence="10" id="KW-0902">Two-component regulatory system</keyword>
<dbReference type="InterPro" id="IPR050640">
    <property type="entry name" value="Bact_2-comp_sensor_kinase"/>
</dbReference>
<evidence type="ECO:0000259" key="13">
    <source>
        <dbReference type="PROSITE" id="PS50885"/>
    </source>
</evidence>
<keyword evidence="3" id="KW-0597">Phosphoprotein</keyword>
<evidence type="ECO:0000256" key="5">
    <source>
        <dbReference type="ARBA" id="ARBA00022692"/>
    </source>
</evidence>
<keyword evidence="5 12" id="KW-0812">Transmembrane</keyword>
<dbReference type="Gene3D" id="6.10.340.10">
    <property type="match status" value="1"/>
</dbReference>
<dbReference type="Pfam" id="PF06580">
    <property type="entry name" value="His_kinase"/>
    <property type="match status" value="1"/>
</dbReference>
<dbReference type="InterPro" id="IPR003660">
    <property type="entry name" value="HAMP_dom"/>
</dbReference>
<dbReference type="SUPFAM" id="SSF158472">
    <property type="entry name" value="HAMP domain-like"/>
    <property type="match status" value="1"/>
</dbReference>
<accession>A0A8J8MPB0</accession>
<evidence type="ECO:0000313" key="15">
    <source>
        <dbReference type="Proteomes" id="UP000683246"/>
    </source>
</evidence>
<evidence type="ECO:0000256" key="10">
    <source>
        <dbReference type="ARBA" id="ARBA00023012"/>
    </source>
</evidence>
<protein>
    <submittedName>
        <fullName evidence="14">Sensor histidine kinase</fullName>
    </submittedName>
</protein>
<dbReference type="InterPro" id="IPR036890">
    <property type="entry name" value="HATPase_C_sf"/>
</dbReference>
<dbReference type="KEGG" id="vpy:HZI73_25725"/>
<evidence type="ECO:0000256" key="7">
    <source>
        <dbReference type="ARBA" id="ARBA00022777"/>
    </source>
</evidence>
<keyword evidence="4" id="KW-0808">Transferase</keyword>
<dbReference type="RefSeq" id="WP_212696194.1">
    <property type="nucleotide sequence ID" value="NZ_CP058649.1"/>
</dbReference>
<evidence type="ECO:0000256" key="3">
    <source>
        <dbReference type="ARBA" id="ARBA00022553"/>
    </source>
</evidence>
<reference evidence="14" key="1">
    <citation type="submission" date="2020-07" db="EMBL/GenBank/DDBJ databases">
        <title>Vallitalea pronyensis genome.</title>
        <authorList>
            <person name="Postec A."/>
        </authorList>
    </citation>
    <scope>NUCLEOTIDE SEQUENCE</scope>
    <source>
        <strain evidence="14">FatNI3</strain>
    </source>
</reference>
<dbReference type="EMBL" id="CP058649">
    <property type="protein sequence ID" value="QUI25490.1"/>
    <property type="molecule type" value="Genomic_DNA"/>
</dbReference>
<evidence type="ECO:0000256" key="6">
    <source>
        <dbReference type="ARBA" id="ARBA00022741"/>
    </source>
</evidence>
<gene>
    <name evidence="14" type="ORF">HZI73_25725</name>
</gene>
<dbReference type="SMART" id="SM00387">
    <property type="entry name" value="HATPase_c"/>
    <property type="match status" value="1"/>
</dbReference>
<dbReference type="Gene3D" id="3.30.565.10">
    <property type="entry name" value="Histidine kinase-like ATPase, C-terminal domain"/>
    <property type="match status" value="1"/>
</dbReference>
<dbReference type="SUPFAM" id="SSF55874">
    <property type="entry name" value="ATPase domain of HSP90 chaperone/DNA topoisomerase II/histidine kinase"/>
    <property type="match status" value="1"/>
</dbReference>
<dbReference type="InterPro" id="IPR010559">
    <property type="entry name" value="Sig_transdc_His_kin_internal"/>
</dbReference>
<evidence type="ECO:0000313" key="14">
    <source>
        <dbReference type="EMBL" id="QUI25490.1"/>
    </source>
</evidence>
<keyword evidence="7 14" id="KW-0418">Kinase</keyword>
<feature type="domain" description="HAMP" evidence="13">
    <location>
        <begin position="323"/>
        <end position="375"/>
    </location>
</feature>
<feature type="transmembrane region" description="Helical" evidence="12">
    <location>
        <begin position="12"/>
        <end position="33"/>
    </location>
</feature>
<keyword evidence="11 12" id="KW-0472">Membrane</keyword>
<dbReference type="CDD" id="cd06225">
    <property type="entry name" value="HAMP"/>
    <property type="match status" value="1"/>
</dbReference>
<evidence type="ECO:0000256" key="12">
    <source>
        <dbReference type="SAM" id="Phobius"/>
    </source>
</evidence>
<evidence type="ECO:0000256" key="11">
    <source>
        <dbReference type="ARBA" id="ARBA00023136"/>
    </source>
</evidence>
<dbReference type="GO" id="GO:0005886">
    <property type="term" value="C:plasma membrane"/>
    <property type="evidence" value="ECO:0007669"/>
    <property type="project" value="UniProtKB-SubCell"/>
</dbReference>